<gene>
    <name evidence="1" type="ORF">DAEQUDRAFT_722080</name>
</gene>
<sequence>MSMMEYLVFECTERLYHIHITITARNTDDWQSGLRGSREVACSVLFPSDDRYLRELSPELGLVRIRPSRELKNEHIVAAEQTLVCARRATARFTDGLFAVEFWDPLAIRRRTVEHERHSVALLGCEPGDGPDPERAYHAKQRLLRGALDGGRKLEARGYFELWGRGAERGRVLGDAICTPDADLISRWLHGYC</sequence>
<reference evidence="1 2" key="1">
    <citation type="journal article" date="2016" name="Mol. Biol. Evol.">
        <title>Comparative Genomics of Early-Diverging Mushroom-Forming Fungi Provides Insights into the Origins of Lignocellulose Decay Capabilities.</title>
        <authorList>
            <person name="Nagy L.G."/>
            <person name="Riley R."/>
            <person name="Tritt A."/>
            <person name="Adam C."/>
            <person name="Daum C."/>
            <person name="Floudas D."/>
            <person name="Sun H."/>
            <person name="Yadav J.S."/>
            <person name="Pangilinan J."/>
            <person name="Larsson K.H."/>
            <person name="Matsuura K."/>
            <person name="Barry K."/>
            <person name="Labutti K."/>
            <person name="Kuo R."/>
            <person name="Ohm R.A."/>
            <person name="Bhattacharya S.S."/>
            <person name="Shirouzu T."/>
            <person name="Yoshinaga Y."/>
            <person name="Martin F.M."/>
            <person name="Grigoriev I.V."/>
            <person name="Hibbett D.S."/>
        </authorList>
    </citation>
    <scope>NUCLEOTIDE SEQUENCE [LARGE SCALE GENOMIC DNA]</scope>
    <source>
        <strain evidence="1 2">L-15889</strain>
    </source>
</reference>
<keyword evidence="2" id="KW-1185">Reference proteome</keyword>
<dbReference type="EMBL" id="KV429038">
    <property type="protein sequence ID" value="KZT72985.1"/>
    <property type="molecule type" value="Genomic_DNA"/>
</dbReference>
<evidence type="ECO:0000313" key="1">
    <source>
        <dbReference type="EMBL" id="KZT72985.1"/>
    </source>
</evidence>
<organism evidence="1 2">
    <name type="scientific">Daedalea quercina L-15889</name>
    <dbReference type="NCBI Taxonomy" id="1314783"/>
    <lineage>
        <taxon>Eukaryota</taxon>
        <taxon>Fungi</taxon>
        <taxon>Dikarya</taxon>
        <taxon>Basidiomycota</taxon>
        <taxon>Agaricomycotina</taxon>
        <taxon>Agaricomycetes</taxon>
        <taxon>Polyporales</taxon>
        <taxon>Fomitopsis</taxon>
    </lineage>
</organism>
<dbReference type="Proteomes" id="UP000076727">
    <property type="component" value="Unassembled WGS sequence"/>
</dbReference>
<accession>A0A165T689</accession>
<proteinExistence type="predicted"/>
<name>A0A165T689_9APHY</name>
<protein>
    <submittedName>
        <fullName evidence="1">Uncharacterized protein</fullName>
    </submittedName>
</protein>
<evidence type="ECO:0000313" key="2">
    <source>
        <dbReference type="Proteomes" id="UP000076727"/>
    </source>
</evidence>
<dbReference type="AlphaFoldDB" id="A0A165T689"/>